<organism evidence="1 2">
    <name type="scientific">Marasmius crinis-equi</name>
    <dbReference type="NCBI Taxonomy" id="585013"/>
    <lineage>
        <taxon>Eukaryota</taxon>
        <taxon>Fungi</taxon>
        <taxon>Dikarya</taxon>
        <taxon>Basidiomycota</taxon>
        <taxon>Agaricomycotina</taxon>
        <taxon>Agaricomycetes</taxon>
        <taxon>Agaricomycetidae</taxon>
        <taxon>Agaricales</taxon>
        <taxon>Marasmiineae</taxon>
        <taxon>Marasmiaceae</taxon>
        <taxon>Marasmius</taxon>
    </lineage>
</organism>
<evidence type="ECO:0000313" key="1">
    <source>
        <dbReference type="EMBL" id="KAL0576147.1"/>
    </source>
</evidence>
<keyword evidence="2" id="KW-1185">Reference proteome</keyword>
<accession>A0ABR3FL71</accession>
<protein>
    <submittedName>
        <fullName evidence="1">Uncharacterized protein</fullName>
    </submittedName>
</protein>
<evidence type="ECO:0000313" key="2">
    <source>
        <dbReference type="Proteomes" id="UP001465976"/>
    </source>
</evidence>
<comment type="caution">
    <text evidence="1">The sequence shown here is derived from an EMBL/GenBank/DDBJ whole genome shotgun (WGS) entry which is preliminary data.</text>
</comment>
<dbReference type="EMBL" id="JBAHYK010000244">
    <property type="protein sequence ID" value="KAL0576147.1"/>
    <property type="molecule type" value="Genomic_DNA"/>
</dbReference>
<reference evidence="1 2" key="1">
    <citation type="submission" date="2024-02" db="EMBL/GenBank/DDBJ databases">
        <title>A draft genome for the cacao thread blight pathogen Marasmius crinis-equi.</title>
        <authorList>
            <person name="Cohen S.P."/>
            <person name="Baruah I.K."/>
            <person name="Amoako-Attah I."/>
            <person name="Bukari Y."/>
            <person name="Meinhardt L.W."/>
            <person name="Bailey B.A."/>
        </authorList>
    </citation>
    <scope>NUCLEOTIDE SEQUENCE [LARGE SCALE GENOMIC DNA]</scope>
    <source>
        <strain evidence="1 2">GH-76</strain>
    </source>
</reference>
<name>A0ABR3FL71_9AGAR</name>
<proteinExistence type="predicted"/>
<gene>
    <name evidence="1" type="ORF">V5O48_005838</name>
</gene>
<sequence length="213" mass="22579">MSDPEINNTKNQAVSQAQADPMATLVLEQISASIEDILKKIQEMDSVLDQALAEKIPGLVEAVVNAVGSQLESRHGDALSANNQVSADAQAGGPNTANTTTAQGVCQAQNVVVAAGSANAIVCQNCGHVVPLAAGDERWYCVWRARRIGWVKSSDTVIDLTRGVKGAAYKFCASEDAARAVFLNKQEQKVTAVLSDHEDVSFTLPVERGCLFP</sequence>
<dbReference type="Proteomes" id="UP001465976">
    <property type="component" value="Unassembled WGS sequence"/>
</dbReference>